<dbReference type="InterPro" id="IPR013611">
    <property type="entry name" value="Transp-assoc_OB_typ2"/>
</dbReference>
<dbReference type="EMBL" id="JAMXLX010000006">
    <property type="protein sequence ID" value="MCO5958648.1"/>
    <property type="molecule type" value="Genomic_DNA"/>
</dbReference>
<reference evidence="2" key="1">
    <citation type="submission" date="2022-06" db="EMBL/GenBank/DDBJ databases">
        <authorList>
            <person name="Sun Q."/>
        </authorList>
    </citation>
    <scope>NUCLEOTIDE SEQUENCE</scope>
    <source>
        <strain evidence="2">S101</strain>
    </source>
</reference>
<dbReference type="GO" id="GO:0022857">
    <property type="term" value="F:transmembrane transporter activity"/>
    <property type="evidence" value="ECO:0007669"/>
    <property type="project" value="InterPro"/>
</dbReference>
<evidence type="ECO:0000259" key="1">
    <source>
        <dbReference type="Pfam" id="PF08402"/>
    </source>
</evidence>
<dbReference type="Gene3D" id="2.40.50.140">
    <property type="entry name" value="Nucleic acid-binding proteins"/>
    <property type="match status" value="1"/>
</dbReference>
<dbReference type="InterPro" id="IPR008995">
    <property type="entry name" value="Mo/tungstate-bd_C_term_dom"/>
</dbReference>
<organism evidence="2 3">
    <name type="scientific">Ciceribacter sichuanensis</name>
    <dbReference type="NCBI Taxonomy" id="2949647"/>
    <lineage>
        <taxon>Bacteria</taxon>
        <taxon>Pseudomonadati</taxon>
        <taxon>Pseudomonadota</taxon>
        <taxon>Alphaproteobacteria</taxon>
        <taxon>Hyphomicrobiales</taxon>
        <taxon>Rhizobiaceae</taxon>
        <taxon>Ciceribacter</taxon>
    </lineage>
</organism>
<accession>A0AAJ1BYK5</accession>
<dbReference type="Proteomes" id="UP001155380">
    <property type="component" value="Unassembled WGS sequence"/>
</dbReference>
<proteinExistence type="predicted"/>
<dbReference type="GO" id="GO:0043190">
    <property type="term" value="C:ATP-binding cassette (ABC) transporter complex"/>
    <property type="evidence" value="ECO:0007669"/>
    <property type="project" value="InterPro"/>
</dbReference>
<dbReference type="InterPro" id="IPR012340">
    <property type="entry name" value="NA-bd_OB-fold"/>
</dbReference>
<evidence type="ECO:0000313" key="2">
    <source>
        <dbReference type="EMBL" id="MCO5958648.1"/>
    </source>
</evidence>
<protein>
    <submittedName>
        <fullName evidence="2">TOBE domain-containing protein</fullName>
    </submittedName>
</protein>
<dbReference type="SUPFAM" id="SSF50331">
    <property type="entry name" value="MOP-like"/>
    <property type="match status" value="1"/>
</dbReference>
<feature type="domain" description="Transport-associated OB type 2" evidence="1">
    <location>
        <begin position="48"/>
        <end position="124"/>
    </location>
</feature>
<dbReference type="AlphaFoldDB" id="A0AAJ1BYK5"/>
<gene>
    <name evidence="2" type="ORF">NBH21_17870</name>
</gene>
<name>A0AAJ1BYK5_9HYPH</name>
<sequence>MGEANFLDARIDGISGGEVRVETALGQAVLPATAFTAGQPSEGGKATLCIRPEHFRTGGEGGAAISLGSARIVDSAFFGAHLRCHLQPERPSGVAITAHLPQTAKPQAGDLLELAVPADTIVALV</sequence>
<comment type="caution">
    <text evidence="2">The sequence shown here is derived from an EMBL/GenBank/DDBJ whole genome shotgun (WGS) entry which is preliminary data.</text>
</comment>
<dbReference type="Gene3D" id="2.40.50.100">
    <property type="match status" value="1"/>
</dbReference>
<dbReference type="GO" id="GO:0005524">
    <property type="term" value="F:ATP binding"/>
    <property type="evidence" value="ECO:0007669"/>
    <property type="project" value="InterPro"/>
</dbReference>
<dbReference type="Pfam" id="PF08402">
    <property type="entry name" value="TOBE_2"/>
    <property type="match status" value="1"/>
</dbReference>
<evidence type="ECO:0000313" key="3">
    <source>
        <dbReference type="Proteomes" id="UP001155380"/>
    </source>
</evidence>